<evidence type="ECO:0000256" key="1">
    <source>
        <dbReference type="SAM" id="MobiDB-lite"/>
    </source>
</evidence>
<dbReference type="AlphaFoldDB" id="A0A9W8AP87"/>
<dbReference type="InterPro" id="IPR052292">
    <property type="entry name" value="Glucose_repression_reg"/>
</dbReference>
<feature type="domain" description="Nitrogen regulatory protein areA GATA-like" evidence="2">
    <location>
        <begin position="45"/>
        <end position="72"/>
    </location>
</feature>
<dbReference type="GO" id="GO:0042149">
    <property type="term" value="P:cellular response to glucose starvation"/>
    <property type="evidence" value="ECO:0007669"/>
    <property type="project" value="TreeGrafter"/>
</dbReference>
<name>A0A9W8AP87_9FUNG</name>
<proteinExistence type="predicted"/>
<organism evidence="3 4">
    <name type="scientific">Dispira parvispora</name>
    <dbReference type="NCBI Taxonomy" id="1520584"/>
    <lineage>
        <taxon>Eukaryota</taxon>
        <taxon>Fungi</taxon>
        <taxon>Fungi incertae sedis</taxon>
        <taxon>Zoopagomycota</taxon>
        <taxon>Kickxellomycotina</taxon>
        <taxon>Dimargaritomycetes</taxon>
        <taxon>Dimargaritales</taxon>
        <taxon>Dimargaritaceae</taxon>
        <taxon>Dispira</taxon>
    </lineage>
</organism>
<feature type="region of interest" description="Disordered" evidence="1">
    <location>
        <begin position="243"/>
        <end position="307"/>
    </location>
</feature>
<evidence type="ECO:0000313" key="3">
    <source>
        <dbReference type="EMBL" id="KAJ1964140.1"/>
    </source>
</evidence>
<protein>
    <submittedName>
        <fullName evidence="3">Protein phosphatase regulator</fullName>
    </submittedName>
</protein>
<sequence>MLSEPPTSPTVDHLLLADNGHSHPNIRHCVDYLSYIWDLEDLAESWKVVTREKYTLMNGIRLENASWRVWAKTRNSLRTVRPESLNWCKDNDATWLYGPLYSLEPNPIITGQSPLLSLPNSPTGLKSVLKRRPASDVFRRRRGSPVELVSSHPFDYSKAYLVGQAGLGSSDTASYDSVNTLCQSNNDSTLTLGILPKPRLRFKSTVEQCIALSPDVFLSSSDEEFQFDDEDSGYFSIGDTRYSQQMSQKSGNRKIGNDPFSTTTPTPSFSTETNSKESKSIPPLDLTTVVESGHPNPSSLHNRRRRHSHCTTIVRLEPTTLKPDLSVAETTAASGLLNLSWFNYTTWSDHHPPSAHPASRSLPYDELPAREVVSSSSLTKAIFSMWLPSLSWFTEPTPPVDVSSSPHHEAHTDPVDTAGRANYDTVGRYSGQQFPPSLPSSKSRQPRPTSMLNLVSDDYSLSEHIEDVIMNARDIAVWCVSLVKSYNAF</sequence>
<feature type="region of interest" description="Disordered" evidence="1">
    <location>
        <begin position="398"/>
        <end position="451"/>
    </location>
</feature>
<evidence type="ECO:0000313" key="4">
    <source>
        <dbReference type="Proteomes" id="UP001150925"/>
    </source>
</evidence>
<comment type="caution">
    <text evidence="3">The sequence shown here is derived from an EMBL/GenBank/DDBJ whole genome shotgun (WGS) entry which is preliminary data.</text>
</comment>
<dbReference type="GO" id="GO:0007039">
    <property type="term" value="P:protein catabolic process in the vacuole"/>
    <property type="evidence" value="ECO:0007669"/>
    <property type="project" value="TreeGrafter"/>
</dbReference>
<dbReference type="PANTHER" id="PTHR28051:SF1">
    <property type="entry name" value="PROTEIN MTL1-RELATED"/>
    <property type="match status" value="1"/>
</dbReference>
<keyword evidence="4" id="KW-1185">Reference proteome</keyword>
<feature type="compositionally biased region" description="Low complexity" evidence="1">
    <location>
        <begin position="259"/>
        <end position="271"/>
    </location>
</feature>
<dbReference type="OrthoDB" id="5563539at2759"/>
<dbReference type="PANTHER" id="PTHR28051">
    <property type="entry name" value="PROTEIN MTL1-RELATED"/>
    <property type="match status" value="1"/>
</dbReference>
<dbReference type="EMBL" id="JANBPY010000733">
    <property type="protein sequence ID" value="KAJ1964140.1"/>
    <property type="molecule type" value="Genomic_DNA"/>
</dbReference>
<reference evidence="3" key="1">
    <citation type="submission" date="2022-07" db="EMBL/GenBank/DDBJ databases">
        <title>Phylogenomic reconstructions and comparative analyses of Kickxellomycotina fungi.</title>
        <authorList>
            <person name="Reynolds N.K."/>
            <person name="Stajich J.E."/>
            <person name="Barry K."/>
            <person name="Grigoriev I.V."/>
            <person name="Crous P."/>
            <person name="Smith M.E."/>
        </authorList>
    </citation>
    <scope>NUCLEOTIDE SEQUENCE</scope>
    <source>
        <strain evidence="3">RSA 1196</strain>
    </source>
</reference>
<gene>
    <name evidence="3" type="primary">REG1</name>
    <name evidence="3" type="ORF">IWQ62_003014</name>
</gene>
<dbReference type="GO" id="GO:0005773">
    <property type="term" value="C:vacuole"/>
    <property type="evidence" value="ECO:0007669"/>
    <property type="project" value="GOC"/>
</dbReference>
<dbReference type="Proteomes" id="UP001150925">
    <property type="component" value="Unassembled WGS sequence"/>
</dbReference>
<dbReference type="InterPro" id="IPR013860">
    <property type="entry name" value="AreA_GATA"/>
</dbReference>
<evidence type="ECO:0000259" key="2">
    <source>
        <dbReference type="Pfam" id="PF08550"/>
    </source>
</evidence>
<dbReference type="Pfam" id="PF08550">
    <property type="entry name" value="GATA_AreA"/>
    <property type="match status" value="1"/>
</dbReference>
<feature type="compositionally biased region" description="Polar residues" evidence="1">
    <location>
        <begin position="430"/>
        <end position="451"/>
    </location>
</feature>
<accession>A0A9W8AP87</accession>